<proteinExistence type="predicted"/>
<name>E3Q5A4_COLGM</name>
<evidence type="ECO:0000313" key="2">
    <source>
        <dbReference type="EMBL" id="EFQ25871.1"/>
    </source>
</evidence>
<dbReference type="RefSeq" id="XP_008089891.1">
    <property type="nucleotide sequence ID" value="XM_008091700.1"/>
</dbReference>
<sequence length="252" mass="26395">MSRSVPGKKEDPGVPCSALILDAIPISCQDTLGLIRADVVAWDADTLADEAFAQAVVMDVLNPLSWLISTGIVREGNSTAYYEASSRTYIIGTVFGYSPSLADSQRQTPKLSLACLRPEWVPPTTPDTTSTSLTPYVYQTQTSVVATASEASTTSSMPPPATSSGPSCISGGASPNRATGDIQELCSFGCEYGHCPPTACQCLEYSVTPKTAPEADGADGCPLEGVMDDDLAHLCSFACKRGNCPESTCRAC</sequence>
<evidence type="ECO:0000313" key="3">
    <source>
        <dbReference type="Proteomes" id="UP000008782"/>
    </source>
</evidence>
<dbReference type="GeneID" id="24406380"/>
<gene>
    <name evidence="2" type="ORF">GLRG_01015</name>
</gene>
<protein>
    <submittedName>
        <fullName evidence="2">Uncharacterized protein</fullName>
    </submittedName>
</protein>
<feature type="region of interest" description="Disordered" evidence="1">
    <location>
        <begin position="149"/>
        <end position="172"/>
    </location>
</feature>
<dbReference type="HOGENOM" id="CLU_1102693_0_0_1"/>
<dbReference type="Proteomes" id="UP000008782">
    <property type="component" value="Unassembled WGS sequence"/>
</dbReference>
<accession>E3Q5A4</accession>
<dbReference type="EMBL" id="GG697333">
    <property type="protein sequence ID" value="EFQ25871.1"/>
    <property type="molecule type" value="Genomic_DNA"/>
</dbReference>
<evidence type="ECO:0000256" key="1">
    <source>
        <dbReference type="SAM" id="MobiDB-lite"/>
    </source>
</evidence>
<reference evidence="3" key="1">
    <citation type="journal article" date="2012" name="Nat. Genet.">
        <title>Lifestyle transitions in plant pathogenic Colletotrichum fungi deciphered by genome and transcriptome analyses.</title>
        <authorList>
            <person name="O'Connell R.J."/>
            <person name="Thon M.R."/>
            <person name="Hacquard S."/>
            <person name="Amyotte S.G."/>
            <person name="Kleemann J."/>
            <person name="Torres M.F."/>
            <person name="Damm U."/>
            <person name="Buiate E.A."/>
            <person name="Epstein L."/>
            <person name="Alkan N."/>
            <person name="Altmueller J."/>
            <person name="Alvarado-Balderrama L."/>
            <person name="Bauser C.A."/>
            <person name="Becker C."/>
            <person name="Birren B.W."/>
            <person name="Chen Z."/>
            <person name="Choi J."/>
            <person name="Crouch J.A."/>
            <person name="Duvick J.P."/>
            <person name="Farman M.A."/>
            <person name="Gan P."/>
            <person name="Heiman D."/>
            <person name="Henrissat B."/>
            <person name="Howard R.J."/>
            <person name="Kabbage M."/>
            <person name="Koch C."/>
            <person name="Kracher B."/>
            <person name="Kubo Y."/>
            <person name="Law A.D."/>
            <person name="Lebrun M.-H."/>
            <person name="Lee Y.-H."/>
            <person name="Miyara I."/>
            <person name="Moore N."/>
            <person name="Neumann U."/>
            <person name="Nordstroem K."/>
            <person name="Panaccione D.G."/>
            <person name="Panstruga R."/>
            <person name="Place M."/>
            <person name="Proctor R.H."/>
            <person name="Prusky D."/>
            <person name="Rech G."/>
            <person name="Reinhardt R."/>
            <person name="Rollins J.A."/>
            <person name="Rounsley S."/>
            <person name="Schardl C.L."/>
            <person name="Schwartz D.C."/>
            <person name="Shenoy N."/>
            <person name="Shirasu K."/>
            <person name="Sikhakolli U.R."/>
            <person name="Stueber K."/>
            <person name="Sukno S.A."/>
            <person name="Sweigard J.A."/>
            <person name="Takano Y."/>
            <person name="Takahara H."/>
            <person name="Trail F."/>
            <person name="van der Does H.C."/>
            <person name="Voll L.M."/>
            <person name="Will I."/>
            <person name="Young S."/>
            <person name="Zeng Q."/>
            <person name="Zhang J."/>
            <person name="Zhou S."/>
            <person name="Dickman M.B."/>
            <person name="Schulze-Lefert P."/>
            <person name="Ver Loren van Themaat E."/>
            <person name="Ma L.-J."/>
            <person name="Vaillancourt L.J."/>
        </authorList>
    </citation>
    <scope>NUCLEOTIDE SEQUENCE [LARGE SCALE GENOMIC DNA]</scope>
    <source>
        <strain evidence="3">M1.001 / M2 / FGSC 10212</strain>
    </source>
</reference>
<keyword evidence="3" id="KW-1185">Reference proteome</keyword>
<dbReference type="STRING" id="645133.E3Q5A4"/>
<dbReference type="OrthoDB" id="4526039at2759"/>
<feature type="compositionally biased region" description="Low complexity" evidence="1">
    <location>
        <begin position="149"/>
        <end position="167"/>
    </location>
</feature>
<dbReference type="AlphaFoldDB" id="E3Q5A4"/>
<dbReference type="eggNOG" id="ENOG502SIC9">
    <property type="taxonomic scope" value="Eukaryota"/>
</dbReference>
<dbReference type="VEuPathDB" id="FungiDB:GLRG_01015"/>
<organism evidence="3">
    <name type="scientific">Colletotrichum graminicola (strain M1.001 / M2 / FGSC 10212)</name>
    <name type="common">Maize anthracnose fungus</name>
    <name type="synonym">Glomerella graminicola</name>
    <dbReference type="NCBI Taxonomy" id="645133"/>
    <lineage>
        <taxon>Eukaryota</taxon>
        <taxon>Fungi</taxon>
        <taxon>Dikarya</taxon>
        <taxon>Ascomycota</taxon>
        <taxon>Pezizomycotina</taxon>
        <taxon>Sordariomycetes</taxon>
        <taxon>Hypocreomycetidae</taxon>
        <taxon>Glomerellales</taxon>
        <taxon>Glomerellaceae</taxon>
        <taxon>Colletotrichum</taxon>
        <taxon>Colletotrichum graminicola species complex</taxon>
    </lineage>
</organism>